<comment type="subcellular location">
    <subcellularLocation>
        <location evidence="1">Membrane</location>
        <topology evidence="1">Multi-pass membrane protein</topology>
    </subcellularLocation>
</comment>
<dbReference type="InterPro" id="IPR000848">
    <property type="entry name" value="GPCR_cAMP"/>
</dbReference>
<evidence type="ECO:0000256" key="3">
    <source>
        <dbReference type="ARBA" id="ARBA00022989"/>
    </source>
</evidence>
<feature type="transmembrane region" description="Helical" evidence="5">
    <location>
        <begin position="124"/>
        <end position="150"/>
    </location>
</feature>
<evidence type="ECO:0000313" key="8">
    <source>
        <dbReference type="EMBL" id="CAI8007651.1"/>
    </source>
</evidence>
<dbReference type="PANTHER" id="PTHR23112:SF47">
    <property type="entry name" value="G-PROTEIN COUPLED RECEPTOR 157"/>
    <property type="match status" value="1"/>
</dbReference>
<feature type="transmembrane region" description="Helical" evidence="5">
    <location>
        <begin position="278"/>
        <end position="299"/>
    </location>
</feature>
<dbReference type="InterPro" id="IPR000832">
    <property type="entry name" value="GPCR_2_secretin-like"/>
</dbReference>
<dbReference type="PROSITE" id="PS50261">
    <property type="entry name" value="G_PROTEIN_RECEP_F2_4"/>
    <property type="match status" value="1"/>
</dbReference>
<dbReference type="GO" id="GO:0030552">
    <property type="term" value="F:cAMP binding"/>
    <property type="evidence" value="ECO:0007669"/>
    <property type="project" value="InterPro"/>
</dbReference>
<dbReference type="PRINTS" id="PR00247">
    <property type="entry name" value="GPCRCAMP"/>
</dbReference>
<dbReference type="GO" id="GO:0007189">
    <property type="term" value="P:adenylate cyclase-activating G protein-coupled receptor signaling pathway"/>
    <property type="evidence" value="ECO:0007669"/>
    <property type="project" value="TreeGrafter"/>
</dbReference>
<dbReference type="InterPro" id="IPR017981">
    <property type="entry name" value="GPCR_2-like_7TM"/>
</dbReference>
<keyword evidence="2 5" id="KW-0812">Transmembrane</keyword>
<organism evidence="8 9">
    <name type="scientific">Geodia barretti</name>
    <name type="common">Barrett's horny sponge</name>
    <dbReference type="NCBI Taxonomy" id="519541"/>
    <lineage>
        <taxon>Eukaryota</taxon>
        <taxon>Metazoa</taxon>
        <taxon>Porifera</taxon>
        <taxon>Demospongiae</taxon>
        <taxon>Heteroscleromorpha</taxon>
        <taxon>Tetractinellida</taxon>
        <taxon>Astrophorina</taxon>
        <taxon>Geodiidae</taxon>
        <taxon>Geodia</taxon>
    </lineage>
</organism>
<feature type="domain" description="G-protein coupled receptors family 2 profile 2" evidence="6">
    <location>
        <begin position="45"/>
        <end position="200"/>
    </location>
</feature>
<feature type="transmembrane region" description="Helical" evidence="5">
    <location>
        <begin position="162"/>
        <end position="183"/>
    </location>
</feature>
<comment type="caution">
    <text evidence="8">The sequence shown here is derived from an EMBL/GenBank/DDBJ whole genome shotgun (WGS) entry which is preliminary data.</text>
</comment>
<dbReference type="GO" id="GO:0007166">
    <property type="term" value="P:cell surface receptor signaling pathway"/>
    <property type="evidence" value="ECO:0007669"/>
    <property type="project" value="InterPro"/>
</dbReference>
<evidence type="ECO:0000259" key="6">
    <source>
        <dbReference type="PROSITE" id="PS50261"/>
    </source>
</evidence>
<proteinExistence type="predicted"/>
<dbReference type="AlphaFoldDB" id="A0AA35RBK5"/>
<evidence type="ECO:0000256" key="4">
    <source>
        <dbReference type="ARBA" id="ARBA00023136"/>
    </source>
</evidence>
<dbReference type="InterPro" id="IPR022343">
    <property type="entry name" value="GCR1-cAMP_receptor"/>
</dbReference>
<dbReference type="Pfam" id="PF00002">
    <property type="entry name" value="7tm_2"/>
    <property type="match status" value="1"/>
</dbReference>
<dbReference type="GO" id="GO:0004930">
    <property type="term" value="F:G protein-coupled receptor activity"/>
    <property type="evidence" value="ECO:0007669"/>
    <property type="project" value="InterPro"/>
</dbReference>
<dbReference type="PANTHER" id="PTHR23112">
    <property type="entry name" value="G PROTEIN-COUPLED RECEPTOR 157-RELATED"/>
    <property type="match status" value="1"/>
</dbReference>
<keyword evidence="3 5" id="KW-1133">Transmembrane helix</keyword>
<feature type="domain" description="G-protein coupled receptors family 1 profile" evidence="7">
    <location>
        <begin position="59"/>
        <end position="287"/>
    </location>
</feature>
<keyword evidence="8" id="KW-0675">Receptor</keyword>
<dbReference type="PROSITE" id="PS50262">
    <property type="entry name" value="G_PROTEIN_RECEP_F1_2"/>
    <property type="match status" value="1"/>
</dbReference>
<protein>
    <submittedName>
        <fullName evidence="8">G-protein coupled receptor 157</fullName>
    </submittedName>
</protein>
<reference evidence="8" key="1">
    <citation type="submission" date="2023-03" db="EMBL/GenBank/DDBJ databases">
        <authorList>
            <person name="Steffen K."/>
            <person name="Cardenas P."/>
        </authorList>
    </citation>
    <scope>NUCLEOTIDE SEQUENCE</scope>
</reference>
<feature type="transmembrane region" description="Helical" evidence="5">
    <location>
        <begin position="47"/>
        <end position="68"/>
    </location>
</feature>
<name>A0AA35RBK5_GEOBA</name>
<dbReference type="Gene3D" id="1.20.1070.10">
    <property type="entry name" value="Rhodopsin 7-helix transmembrane proteins"/>
    <property type="match status" value="1"/>
</dbReference>
<feature type="transmembrane region" description="Helical" evidence="5">
    <location>
        <begin position="221"/>
        <end position="245"/>
    </location>
</feature>
<keyword evidence="4 5" id="KW-0472">Membrane</keyword>
<accession>A0AA35RBK5</accession>
<feature type="transmembrane region" description="Helical" evidence="5">
    <location>
        <begin position="319"/>
        <end position="343"/>
    </location>
</feature>
<dbReference type="SUPFAM" id="SSF81321">
    <property type="entry name" value="Family A G protein-coupled receptor-like"/>
    <property type="match status" value="1"/>
</dbReference>
<keyword evidence="9" id="KW-1185">Reference proteome</keyword>
<sequence>MHPKCSPEVAEDYFGRDETFCPRRVNCTELLQLGGYETTVQEQWPSIVAIVSCTLSVLGSLLIVYTYARWKDLRTGSRSIVTYLAIADLVTALGYVAGSANYILNFGSRSNTEQCRAFGTACQIQSFVTTTSSLCSFAWTLFLAVYLYLVIVKAKLVLANKLIPLFHVVAWGVPLLITLPLLIMGKLGYSPYSASNWCFIKDSLPHNDRKYACGHLNYEQLLLALVGGKAWEITTYVLVIVLYAAMKWHIHKETRGAGSYQLVGESTVSAMQRADKKLTFIPVVFILLRIWGTAQFLYATSVYNLMYLGCVPNEYAAGFTFLAYVQAFGDGGQGWGNVLLYIISSPKIRERLFYCACHPSWKNLTGLSRSGANGEFPNLFPSGQHLEGRESRVSVNDTN</sequence>
<dbReference type="EMBL" id="CASHTH010000795">
    <property type="protein sequence ID" value="CAI8007651.1"/>
    <property type="molecule type" value="Genomic_DNA"/>
</dbReference>
<evidence type="ECO:0000256" key="1">
    <source>
        <dbReference type="ARBA" id="ARBA00004141"/>
    </source>
</evidence>
<dbReference type="GO" id="GO:0005886">
    <property type="term" value="C:plasma membrane"/>
    <property type="evidence" value="ECO:0007669"/>
    <property type="project" value="TreeGrafter"/>
</dbReference>
<dbReference type="PRINTS" id="PR02001">
    <property type="entry name" value="GCR1CAMPR"/>
</dbReference>
<evidence type="ECO:0000256" key="5">
    <source>
        <dbReference type="SAM" id="Phobius"/>
    </source>
</evidence>
<evidence type="ECO:0000259" key="7">
    <source>
        <dbReference type="PROSITE" id="PS50262"/>
    </source>
</evidence>
<dbReference type="Proteomes" id="UP001174909">
    <property type="component" value="Unassembled WGS sequence"/>
</dbReference>
<evidence type="ECO:0000256" key="2">
    <source>
        <dbReference type="ARBA" id="ARBA00022692"/>
    </source>
</evidence>
<dbReference type="InterPro" id="IPR017452">
    <property type="entry name" value="GPCR_Rhodpsn_7TM"/>
</dbReference>
<feature type="transmembrane region" description="Helical" evidence="5">
    <location>
        <begin position="80"/>
        <end position="104"/>
    </location>
</feature>
<gene>
    <name evidence="8" type="ORF">GBAR_LOCUS5317</name>
</gene>
<evidence type="ECO:0000313" key="9">
    <source>
        <dbReference type="Proteomes" id="UP001174909"/>
    </source>
</evidence>